<evidence type="ECO:0000256" key="3">
    <source>
        <dbReference type="ARBA" id="ARBA00022795"/>
    </source>
</evidence>
<evidence type="ECO:0000313" key="10">
    <source>
        <dbReference type="Proteomes" id="UP000293912"/>
    </source>
</evidence>
<evidence type="ECO:0000256" key="4">
    <source>
        <dbReference type="ARBA" id="ARBA00022833"/>
    </source>
</evidence>
<evidence type="ECO:0000313" key="9">
    <source>
        <dbReference type="EMBL" id="QBM28508.1"/>
    </source>
</evidence>
<keyword evidence="8" id="KW-0804">Transcription</keyword>
<dbReference type="SUPFAM" id="SSF160930">
    <property type="entry name" value="FlhC-like"/>
    <property type="match status" value="1"/>
</dbReference>
<protein>
    <submittedName>
        <fullName evidence="9">Flagellar transcriptional regulator FlhC</fullName>
    </submittedName>
</protein>
<evidence type="ECO:0000256" key="1">
    <source>
        <dbReference type="ARBA" id="ARBA00022490"/>
    </source>
</evidence>
<proteinExistence type="predicted"/>
<dbReference type="KEGG" id="hpse:HPF_12480"/>
<keyword evidence="9" id="KW-0966">Cell projection</keyword>
<keyword evidence="4" id="KW-0862">Zinc</keyword>
<evidence type="ECO:0000256" key="5">
    <source>
        <dbReference type="ARBA" id="ARBA00023015"/>
    </source>
</evidence>
<keyword evidence="10" id="KW-1185">Reference proteome</keyword>
<evidence type="ECO:0000256" key="7">
    <source>
        <dbReference type="ARBA" id="ARBA00023159"/>
    </source>
</evidence>
<keyword evidence="9" id="KW-0969">Cilium</keyword>
<keyword evidence="6" id="KW-0238">DNA-binding</keyword>
<dbReference type="GO" id="GO:1902208">
    <property type="term" value="P:regulation of bacterial-type flagellum assembly"/>
    <property type="evidence" value="ECO:0007669"/>
    <property type="project" value="InterPro"/>
</dbReference>
<keyword evidence="1" id="KW-0963">Cytoplasm</keyword>
<dbReference type="GO" id="GO:0003677">
    <property type="term" value="F:DNA binding"/>
    <property type="evidence" value="ECO:0007669"/>
    <property type="project" value="UniProtKB-KW"/>
</dbReference>
<keyword evidence="7" id="KW-0010">Activator</keyword>
<dbReference type="Pfam" id="PF05280">
    <property type="entry name" value="FlhC"/>
    <property type="match status" value="1"/>
</dbReference>
<name>A0A4P6X1X7_HYDPS</name>
<dbReference type="EMBL" id="CP037867">
    <property type="protein sequence ID" value="QBM28508.1"/>
    <property type="molecule type" value="Genomic_DNA"/>
</dbReference>
<evidence type="ECO:0000256" key="2">
    <source>
        <dbReference type="ARBA" id="ARBA00022723"/>
    </source>
</evidence>
<gene>
    <name evidence="9" type="primary">flhC1</name>
    <name evidence="9" type="ORF">HPF_12480</name>
</gene>
<keyword evidence="2" id="KW-0479">Metal-binding</keyword>
<evidence type="ECO:0000256" key="6">
    <source>
        <dbReference type="ARBA" id="ARBA00023125"/>
    </source>
</evidence>
<evidence type="ECO:0000256" key="8">
    <source>
        <dbReference type="ARBA" id="ARBA00023163"/>
    </source>
</evidence>
<dbReference type="AlphaFoldDB" id="A0A4P6X1X7"/>
<dbReference type="GO" id="GO:0046872">
    <property type="term" value="F:metal ion binding"/>
    <property type="evidence" value="ECO:0007669"/>
    <property type="project" value="UniProtKB-KW"/>
</dbReference>
<dbReference type="GO" id="GO:0044781">
    <property type="term" value="P:bacterial-type flagellum organization"/>
    <property type="evidence" value="ECO:0007669"/>
    <property type="project" value="UniProtKB-KW"/>
</dbReference>
<reference evidence="9 10" key="1">
    <citation type="submission" date="2019-03" db="EMBL/GenBank/DDBJ databases">
        <authorList>
            <person name="Sebastian G."/>
            <person name="Baumann P."/>
            <person name="Ruckert C."/>
            <person name="Kalinowski J."/>
            <person name="Nebel B."/>
            <person name="Takors R."/>
            <person name="Blombach B."/>
        </authorList>
    </citation>
    <scope>NUCLEOTIDE SEQUENCE [LARGE SCALE GENOMIC DNA]</scope>
    <source>
        <strain evidence="9 10">DSM 1084</strain>
    </source>
</reference>
<dbReference type="GO" id="GO:0045893">
    <property type="term" value="P:positive regulation of DNA-templated transcription"/>
    <property type="evidence" value="ECO:0007669"/>
    <property type="project" value="InterPro"/>
</dbReference>
<sequence length="220" mass="24516">MPGTKISQRMRALQLARDCAALGARIRTIHHLTGLRPRELLHLLFNSHTMPPCGRAPNSREWYHRANLVQRIEASIVIANFRRMRHLGFPAPEALVGAYRYYQSMYRPPPRISFDRAFDLAAHTEGLWIAKAPNFRLASCSRCDSEFLDTFAGADTSARPCPFCQLLDRHARDPRLTASFAEPPTASEELIAHLMPVLGAVTDANGETPSNSSSLPPAET</sequence>
<keyword evidence="3" id="KW-1005">Bacterial flagellum biogenesis</keyword>
<keyword evidence="9" id="KW-0282">Flagellum</keyword>
<organism evidence="9 10">
    <name type="scientific">Hydrogenophaga pseudoflava</name>
    <name type="common">Pseudomonas carboxydoflava</name>
    <dbReference type="NCBI Taxonomy" id="47421"/>
    <lineage>
        <taxon>Bacteria</taxon>
        <taxon>Pseudomonadati</taxon>
        <taxon>Pseudomonadota</taxon>
        <taxon>Betaproteobacteria</taxon>
        <taxon>Burkholderiales</taxon>
        <taxon>Comamonadaceae</taxon>
        <taxon>Hydrogenophaga</taxon>
    </lineage>
</organism>
<dbReference type="RefSeq" id="WP_133156800.1">
    <property type="nucleotide sequence ID" value="NZ_CP037867.1"/>
</dbReference>
<keyword evidence="5" id="KW-0805">Transcription regulation</keyword>
<accession>A0A4P6X1X7</accession>
<dbReference type="Proteomes" id="UP000293912">
    <property type="component" value="Chromosome"/>
</dbReference>
<dbReference type="InterPro" id="IPR007944">
    <property type="entry name" value="FlhC"/>
</dbReference>